<dbReference type="InterPro" id="IPR007139">
    <property type="entry name" value="DUF349"/>
</dbReference>
<accession>A0A1I3M7F6</accession>
<keyword evidence="3" id="KW-1185">Reference proteome</keyword>
<evidence type="ECO:0000313" key="3">
    <source>
        <dbReference type="Proteomes" id="UP000199111"/>
    </source>
</evidence>
<proteinExistence type="predicted"/>
<dbReference type="Proteomes" id="UP000199111">
    <property type="component" value="Unassembled WGS sequence"/>
</dbReference>
<organism evidence="2 3">
    <name type="scientific">Streptosporangium canum</name>
    <dbReference type="NCBI Taxonomy" id="324952"/>
    <lineage>
        <taxon>Bacteria</taxon>
        <taxon>Bacillati</taxon>
        <taxon>Actinomycetota</taxon>
        <taxon>Actinomycetes</taxon>
        <taxon>Streptosporangiales</taxon>
        <taxon>Streptosporangiaceae</taxon>
        <taxon>Streptosporangium</taxon>
    </lineage>
</organism>
<dbReference type="EMBL" id="FOQY01000005">
    <property type="protein sequence ID" value="SFI92921.1"/>
    <property type="molecule type" value="Genomic_DNA"/>
</dbReference>
<dbReference type="RefSeq" id="WP_177245039.1">
    <property type="nucleotide sequence ID" value="NZ_FOQY01000005.1"/>
</dbReference>
<feature type="coiled-coil region" evidence="1">
    <location>
        <begin position="96"/>
        <end position="134"/>
    </location>
</feature>
<feature type="coiled-coil region" evidence="1">
    <location>
        <begin position="328"/>
        <end position="385"/>
    </location>
</feature>
<dbReference type="AlphaFoldDB" id="A0A1I3M7F6"/>
<evidence type="ECO:0000256" key="1">
    <source>
        <dbReference type="SAM" id="Coils"/>
    </source>
</evidence>
<sequence length="416" mass="46632">MKVREDTVSTDPWGRVDDDGTVYVRTAEGERAVGSWQAGEPEEALAYFHRKFDELAGQVTLLEQRVRGTDLPPAQAEATIVKLREAITGAHAVGDLDALLNRLNVLTELVAQRREEVKAARDVARAEAKGIKERIVAEAERIADDTTHWKTGGERLRQLVEEWKAAERIDRVTEAALWKRLSAARTAFAKRRKAYFAGLDEQREGVRSSKERIVAEAEALASSTDWGATASAYRELMQQWKTAGRASREVEDELWGRFKGAQDQFFQARSAVFAERDASLAANAEVKEQLLAEAEKIVPVSDARSARAALRGILERWEAAGQVPREQRDRLEGGLRKIDEAVRKAEEAEWKRSNPEARARAQNTVDQLHKSIEQLETRLAKAQAAGKDKDVKDAQEALIARRSWLEEAERTLAEFS</sequence>
<dbReference type="GeneID" id="96297915"/>
<protein>
    <recommendedName>
        <fullName evidence="4">DUF349 domain-containing protein</fullName>
    </recommendedName>
</protein>
<evidence type="ECO:0000313" key="2">
    <source>
        <dbReference type="EMBL" id="SFI92921.1"/>
    </source>
</evidence>
<reference evidence="3" key="1">
    <citation type="submission" date="2016-10" db="EMBL/GenBank/DDBJ databases">
        <authorList>
            <person name="Varghese N."/>
            <person name="Submissions S."/>
        </authorList>
    </citation>
    <scope>NUCLEOTIDE SEQUENCE [LARGE SCALE GENOMIC DNA]</scope>
    <source>
        <strain evidence="3">CGMCC 4.2126</strain>
    </source>
</reference>
<gene>
    <name evidence="2" type="ORF">SAMN05216275_105395</name>
</gene>
<name>A0A1I3M7F6_9ACTN</name>
<dbReference type="Pfam" id="PF03993">
    <property type="entry name" value="DUF349"/>
    <property type="match status" value="3"/>
</dbReference>
<evidence type="ECO:0008006" key="4">
    <source>
        <dbReference type="Google" id="ProtNLM"/>
    </source>
</evidence>
<keyword evidence="1" id="KW-0175">Coiled coil</keyword>